<sequence length="206" mass="23482">MTNLHPRYIASHVYRYHPRAHTVELFLDYNCPFSGKLFKKMIEEVIPVLEKEGKHNFVFINVIQPWHAFQSGVLHEVSFAVARVAPGWFWEFSKKMFENITEFYDTEVSQFTRDELIEKVLKVASEGDEDESILNIDSIKSLVAISNTDRPSNPGSGVAVDTKYFTRYARTIGVHVTPTISVNGIVISEIDSSTESARIIEILQNV</sequence>
<feature type="domain" description="Thioredoxin-like fold" evidence="1">
    <location>
        <begin position="21"/>
        <end position="200"/>
    </location>
</feature>
<dbReference type="EMBL" id="SELW01000170">
    <property type="protein sequence ID" value="TID30207.1"/>
    <property type="molecule type" value="Genomic_DNA"/>
</dbReference>
<dbReference type="Pfam" id="PF13462">
    <property type="entry name" value="Thioredoxin_4"/>
    <property type="match status" value="1"/>
</dbReference>
<evidence type="ECO:0000313" key="2">
    <source>
        <dbReference type="EMBL" id="TID30207.1"/>
    </source>
</evidence>
<keyword evidence="3" id="KW-1185">Reference proteome</keyword>
<dbReference type="STRING" id="52247.A0A4T0X5E3"/>
<dbReference type="PANTHER" id="PTHR33875">
    <property type="entry name" value="OS09G0542200 PROTEIN"/>
    <property type="match status" value="1"/>
</dbReference>
<protein>
    <recommendedName>
        <fullName evidence="1">Thioredoxin-like fold domain-containing protein</fullName>
    </recommendedName>
</protein>
<organism evidence="2 3">
    <name type="scientific">Pichia inconspicua</name>
    <dbReference type="NCBI Taxonomy" id="52247"/>
    <lineage>
        <taxon>Eukaryota</taxon>
        <taxon>Fungi</taxon>
        <taxon>Dikarya</taxon>
        <taxon>Ascomycota</taxon>
        <taxon>Saccharomycotina</taxon>
        <taxon>Pichiomycetes</taxon>
        <taxon>Pichiales</taxon>
        <taxon>Pichiaceae</taxon>
        <taxon>Pichia</taxon>
    </lineage>
</organism>
<evidence type="ECO:0000259" key="1">
    <source>
        <dbReference type="Pfam" id="PF13462"/>
    </source>
</evidence>
<comment type="caution">
    <text evidence="2">The sequence shown here is derived from an EMBL/GenBank/DDBJ whole genome shotgun (WGS) entry which is preliminary data.</text>
</comment>
<dbReference type="AlphaFoldDB" id="A0A4T0X5E3"/>
<evidence type="ECO:0000313" key="3">
    <source>
        <dbReference type="Proteomes" id="UP000307173"/>
    </source>
</evidence>
<dbReference type="Gene3D" id="3.40.30.10">
    <property type="entry name" value="Glutaredoxin"/>
    <property type="match status" value="1"/>
</dbReference>
<proteinExistence type="predicted"/>
<gene>
    <name evidence="2" type="ORF">CANINC_001214</name>
</gene>
<dbReference type="Proteomes" id="UP000307173">
    <property type="component" value="Unassembled WGS sequence"/>
</dbReference>
<dbReference type="SUPFAM" id="SSF52833">
    <property type="entry name" value="Thioredoxin-like"/>
    <property type="match status" value="1"/>
</dbReference>
<dbReference type="PANTHER" id="PTHR33875:SF2">
    <property type="entry name" value="ACR183CP"/>
    <property type="match status" value="1"/>
</dbReference>
<accession>A0A4T0X5E3</accession>
<dbReference type="InterPro" id="IPR036249">
    <property type="entry name" value="Thioredoxin-like_sf"/>
</dbReference>
<reference evidence="2 3" key="1">
    <citation type="journal article" date="2019" name="Front. Genet.">
        <title>Whole-Genome Sequencing of the Opportunistic Yeast Pathogen Candida inconspicua Uncovers Its Hybrid Origin.</title>
        <authorList>
            <person name="Mixao V."/>
            <person name="Hansen A.P."/>
            <person name="Saus E."/>
            <person name="Boekhout T."/>
            <person name="Lass-Florl C."/>
            <person name="Gabaldon T."/>
        </authorList>
    </citation>
    <scope>NUCLEOTIDE SEQUENCE [LARGE SCALE GENOMIC DNA]</scope>
    <source>
        <strain evidence="2 3">CBS 180</strain>
    </source>
</reference>
<dbReference type="InterPro" id="IPR012336">
    <property type="entry name" value="Thioredoxin-like_fold"/>
</dbReference>
<dbReference type="OrthoDB" id="37297at2759"/>
<name>A0A4T0X5E3_9ASCO</name>